<keyword evidence="2" id="KW-1185">Reference proteome</keyword>
<dbReference type="Proteomes" id="UP001214854">
    <property type="component" value="Unassembled WGS sequence"/>
</dbReference>
<comment type="caution">
    <text evidence="1">The sequence shown here is derived from an EMBL/GenBank/DDBJ whole genome shotgun (WGS) entry which is preliminary data.</text>
</comment>
<accession>A0ABT5HY16</accession>
<evidence type="ECO:0000313" key="2">
    <source>
        <dbReference type="Proteomes" id="UP001214854"/>
    </source>
</evidence>
<dbReference type="InterPro" id="IPR009706">
    <property type="entry name" value="DUF1287"/>
</dbReference>
<protein>
    <submittedName>
        <fullName evidence="1">DUF1287 domain-containing protein</fullName>
    </submittedName>
</protein>
<dbReference type="EMBL" id="JAQQKX010000017">
    <property type="protein sequence ID" value="MDC7684918.1"/>
    <property type="molecule type" value="Genomic_DNA"/>
</dbReference>
<dbReference type="PIRSF" id="PIRSF011444">
    <property type="entry name" value="DUF1287"/>
    <property type="match status" value="1"/>
</dbReference>
<dbReference type="Pfam" id="PF06940">
    <property type="entry name" value="DUF1287"/>
    <property type="match status" value="1"/>
</dbReference>
<proteinExistence type="predicted"/>
<sequence>MDRRTILTGLSAFTFSASHVGAQPASKVARLLAAAHTQTRSRVTYDPAYTRILYPNGDVAPDKGVCTDVVIRAYRAIGIDLQRLVHEDMAAQFRLYPRTWGLKKPDPNIDHRRVPNLEVFFSRFAEVRPLSRKPEDYKPGDLVTCRIIGSHLPHIMIVSDQLAFMSRSRYQVIHNIGAGPKQEDQLFIHDLTGHYRFAL</sequence>
<name>A0ABT5HY16_9CAUL</name>
<gene>
    <name evidence="1" type="ORF">PQU92_16665</name>
</gene>
<evidence type="ECO:0000313" key="1">
    <source>
        <dbReference type="EMBL" id="MDC7684918.1"/>
    </source>
</evidence>
<reference evidence="1 2" key="1">
    <citation type="submission" date="2023-01" db="EMBL/GenBank/DDBJ databases">
        <title>Novel species of the genus Asticcacaulis isolated from rivers.</title>
        <authorList>
            <person name="Lu H."/>
        </authorList>
    </citation>
    <scope>NUCLEOTIDE SEQUENCE [LARGE SCALE GENOMIC DNA]</scope>
    <source>
        <strain evidence="1 2">BYS171W</strain>
    </source>
</reference>
<organism evidence="1 2">
    <name type="scientific">Asticcacaulis aquaticus</name>
    <dbReference type="NCBI Taxonomy" id="2984212"/>
    <lineage>
        <taxon>Bacteria</taxon>
        <taxon>Pseudomonadati</taxon>
        <taxon>Pseudomonadota</taxon>
        <taxon>Alphaproteobacteria</taxon>
        <taxon>Caulobacterales</taxon>
        <taxon>Caulobacteraceae</taxon>
        <taxon>Asticcacaulis</taxon>
    </lineage>
</organism>
<dbReference type="RefSeq" id="WP_272749400.1">
    <property type="nucleotide sequence ID" value="NZ_JAQQKX010000017.1"/>
</dbReference>